<keyword evidence="2" id="KW-0808">Transferase</keyword>
<keyword evidence="3" id="KW-0133">Cell shape</keyword>
<dbReference type="Gene3D" id="3.40.630.30">
    <property type="match status" value="2"/>
</dbReference>
<evidence type="ECO:0000256" key="6">
    <source>
        <dbReference type="ARBA" id="ARBA00023316"/>
    </source>
</evidence>
<evidence type="ECO:0000256" key="2">
    <source>
        <dbReference type="ARBA" id="ARBA00022679"/>
    </source>
</evidence>
<dbReference type="PANTHER" id="PTHR36174">
    <property type="entry name" value="LIPID II:GLYCINE GLYCYLTRANSFERASE"/>
    <property type="match status" value="1"/>
</dbReference>
<evidence type="ECO:0000256" key="5">
    <source>
        <dbReference type="ARBA" id="ARBA00023315"/>
    </source>
</evidence>
<evidence type="ECO:0000313" key="8">
    <source>
        <dbReference type="Proteomes" id="UP000235826"/>
    </source>
</evidence>
<name>A0A2K9PR81_9FLAO</name>
<evidence type="ECO:0000256" key="3">
    <source>
        <dbReference type="ARBA" id="ARBA00022960"/>
    </source>
</evidence>
<evidence type="ECO:0000256" key="4">
    <source>
        <dbReference type="ARBA" id="ARBA00022984"/>
    </source>
</evidence>
<dbReference type="InterPro" id="IPR016181">
    <property type="entry name" value="Acyl_CoA_acyltransferase"/>
</dbReference>
<dbReference type="AlphaFoldDB" id="A0A2K9PR81"/>
<dbReference type="GO" id="GO:0016755">
    <property type="term" value="F:aminoacyltransferase activity"/>
    <property type="evidence" value="ECO:0007669"/>
    <property type="project" value="InterPro"/>
</dbReference>
<dbReference type="SUPFAM" id="SSF55729">
    <property type="entry name" value="Acyl-CoA N-acyltransferases (Nat)"/>
    <property type="match status" value="2"/>
</dbReference>
<evidence type="ECO:0000256" key="1">
    <source>
        <dbReference type="ARBA" id="ARBA00009943"/>
    </source>
</evidence>
<reference evidence="7 8" key="1">
    <citation type="submission" date="2018-01" db="EMBL/GenBank/DDBJ databases">
        <title>Complete genome sequence of Flavivirga eckloniae ECD14 isolated from seaweed Ecklonia cava.</title>
        <authorList>
            <person name="Lee J.H."/>
            <person name="Baik K.S."/>
            <person name="Seong C.N."/>
        </authorList>
    </citation>
    <scope>NUCLEOTIDE SEQUENCE [LARGE SCALE GENOMIC DNA]</scope>
    <source>
        <strain evidence="7 8">ECD14</strain>
    </source>
</reference>
<dbReference type="EMBL" id="CP025791">
    <property type="protein sequence ID" value="AUP79545.1"/>
    <property type="molecule type" value="Genomic_DNA"/>
</dbReference>
<comment type="similarity">
    <text evidence="1">Belongs to the FemABX family.</text>
</comment>
<evidence type="ECO:0000313" key="7">
    <source>
        <dbReference type="EMBL" id="AUP79545.1"/>
    </source>
</evidence>
<dbReference type="RefSeq" id="WP_102756199.1">
    <property type="nucleotide sequence ID" value="NZ_CP025791.1"/>
</dbReference>
<dbReference type="InterPro" id="IPR003447">
    <property type="entry name" value="FEMABX"/>
</dbReference>
<keyword evidence="6" id="KW-0961">Cell wall biogenesis/degradation</keyword>
<dbReference type="OrthoDB" id="1112315at2"/>
<dbReference type="KEGG" id="fek:C1H87_12835"/>
<dbReference type="InterPro" id="IPR050644">
    <property type="entry name" value="PG_Glycine_Bridge_Synth"/>
</dbReference>
<dbReference type="GO" id="GO:0071555">
    <property type="term" value="P:cell wall organization"/>
    <property type="evidence" value="ECO:0007669"/>
    <property type="project" value="UniProtKB-KW"/>
</dbReference>
<accession>A0A2K9PR81</accession>
<dbReference type="GO" id="GO:0009252">
    <property type="term" value="P:peptidoglycan biosynthetic process"/>
    <property type="evidence" value="ECO:0007669"/>
    <property type="project" value="UniProtKB-KW"/>
</dbReference>
<keyword evidence="8" id="KW-1185">Reference proteome</keyword>
<sequence length="362" mass="41959">MYKFYWTNSEEDFRLWDEFLSSTKRGHYSQLSHWLKSYSNYGFMIDLLIVKNDKGELIGGAGMVISKILFFKFCSCACGPIIKEGHEEIFNEVVEKIKAQAKKYRPICSSINFPILAQENKNIAPFCINTELDKATINGSYKGNMVKSVTSINGFREVKIDYSSEVSPEEALFKQFSNNTKRNVKKALKNNLSLHFAKTEDEINEAYKLIELNGKNRGYSVRSWEDFKETLINMIKSGSCIIPVCKHNDELKGALIVFHTGKRFTYISGGTLREETDLKVGHFLHFQMLKISIEKRYNFYDISVGGSLGVTRFKEGFGGRHVKFIGERYWIHNKPLFWFYNKLLPSLKRHKKFISKILKFLK</sequence>
<evidence type="ECO:0008006" key="9">
    <source>
        <dbReference type="Google" id="ProtNLM"/>
    </source>
</evidence>
<dbReference type="PROSITE" id="PS51191">
    <property type="entry name" value="FEMABX"/>
    <property type="match status" value="1"/>
</dbReference>
<dbReference type="GO" id="GO:0008360">
    <property type="term" value="P:regulation of cell shape"/>
    <property type="evidence" value="ECO:0007669"/>
    <property type="project" value="UniProtKB-KW"/>
</dbReference>
<keyword evidence="4" id="KW-0573">Peptidoglycan synthesis</keyword>
<dbReference type="Proteomes" id="UP000235826">
    <property type="component" value="Chromosome"/>
</dbReference>
<keyword evidence="5" id="KW-0012">Acyltransferase</keyword>
<organism evidence="7 8">
    <name type="scientific">Flavivirga eckloniae</name>
    <dbReference type="NCBI Taxonomy" id="1803846"/>
    <lineage>
        <taxon>Bacteria</taxon>
        <taxon>Pseudomonadati</taxon>
        <taxon>Bacteroidota</taxon>
        <taxon>Flavobacteriia</taxon>
        <taxon>Flavobacteriales</taxon>
        <taxon>Flavobacteriaceae</taxon>
        <taxon>Flavivirga</taxon>
    </lineage>
</organism>
<dbReference type="Pfam" id="PF02388">
    <property type="entry name" value="FemAB"/>
    <property type="match status" value="2"/>
</dbReference>
<protein>
    <recommendedName>
        <fullName evidence="9">BioF2-like acetyltransferase domain-containing protein</fullName>
    </recommendedName>
</protein>
<proteinExistence type="inferred from homology"/>
<dbReference type="PANTHER" id="PTHR36174:SF1">
    <property type="entry name" value="LIPID II:GLYCINE GLYCYLTRANSFERASE"/>
    <property type="match status" value="1"/>
</dbReference>
<gene>
    <name evidence="7" type="ORF">C1H87_12835</name>
</gene>